<evidence type="ECO:0000256" key="8">
    <source>
        <dbReference type="SAM" id="MobiDB-lite"/>
    </source>
</evidence>
<dbReference type="InterPro" id="IPR028598">
    <property type="entry name" value="BOP1/Erb1"/>
</dbReference>
<comment type="similarity">
    <text evidence="6">Belongs to the WD repeat BOP1/ERB1 family.</text>
</comment>
<gene>
    <name evidence="10" type="ORF">CSSPJE1EN1_LOCUS12462</name>
</gene>
<keyword evidence="2 6" id="KW-0698">rRNA processing</keyword>
<dbReference type="PANTHER" id="PTHR17605">
    <property type="entry name" value="RIBOSOME BIOGENESIS PROTEIN BOP1 BLOCK OF PROLIFERATION 1 PROTEIN"/>
    <property type="match status" value="1"/>
</dbReference>
<dbReference type="InterPro" id="IPR001680">
    <property type="entry name" value="WD40_rpt"/>
</dbReference>
<dbReference type="Proteomes" id="UP001497444">
    <property type="component" value="Chromosome 19"/>
</dbReference>
<dbReference type="InterPro" id="IPR012953">
    <property type="entry name" value="BOP1_N_dom"/>
</dbReference>
<dbReference type="SMART" id="SM01035">
    <property type="entry name" value="BOP1NT"/>
    <property type="match status" value="1"/>
</dbReference>
<dbReference type="SUPFAM" id="SSF50978">
    <property type="entry name" value="WD40 repeat-like"/>
    <property type="match status" value="1"/>
</dbReference>
<proteinExistence type="inferred from homology"/>
<keyword evidence="1 6" id="KW-0690">Ribosome biogenesis</keyword>
<keyword evidence="11" id="KW-1185">Reference proteome</keyword>
<feature type="compositionally biased region" description="Basic residues" evidence="8">
    <location>
        <begin position="1"/>
        <end position="11"/>
    </location>
</feature>
<feature type="repeat" description="WD" evidence="7">
    <location>
        <begin position="410"/>
        <end position="451"/>
    </location>
</feature>
<feature type="region of interest" description="Disordered" evidence="8">
    <location>
        <begin position="1"/>
        <end position="146"/>
    </location>
</feature>
<dbReference type="PANTHER" id="PTHR17605:SF0">
    <property type="entry name" value="RIBOSOME BIOGENESIS PROTEIN BOP1"/>
    <property type="match status" value="1"/>
</dbReference>
<dbReference type="InterPro" id="IPR019775">
    <property type="entry name" value="WD40_repeat_CS"/>
</dbReference>
<keyword evidence="4" id="KW-0677">Repeat</keyword>
<dbReference type="InterPro" id="IPR015943">
    <property type="entry name" value="WD40/YVTN_repeat-like_dom_sf"/>
</dbReference>
<dbReference type="HAMAP" id="MF_03027">
    <property type="entry name" value="BOP1"/>
    <property type="match status" value="1"/>
</dbReference>
<dbReference type="PROSITE" id="PS00678">
    <property type="entry name" value="WD_REPEATS_1"/>
    <property type="match status" value="1"/>
</dbReference>
<dbReference type="Gene3D" id="2.130.10.10">
    <property type="entry name" value="YVTN repeat-like/Quinoprotein amine dehydrogenase"/>
    <property type="match status" value="1"/>
</dbReference>
<dbReference type="PROSITE" id="PS50294">
    <property type="entry name" value="WD_REPEATS_REGION"/>
    <property type="match status" value="1"/>
</dbReference>
<name>A0ABP0WKM2_9BRYO</name>
<evidence type="ECO:0000256" key="7">
    <source>
        <dbReference type="PROSITE-ProRule" id="PRU00221"/>
    </source>
</evidence>
<sequence length="767" mass="87429">MAKLMKRKLKSGQRTLTTAADPPSDHVDEEPLNLNLIAVADSSDAEEEEEDGDDGDDAAEEVEVNRFGDTKAGNGTASSDEDEDLDSDYLGEDESERSEDDDDDDDDDASDDIANDEDDRPKIEESDSSEDEMPDRNTVGDVPLEWYKDEEHIGYDTAGKKLKKKERRDQLDSFLARTDDANDWRKIYDEYNDEEVELTKEEVDMIRRIRQGKIPHAEVNPYEPYVDWFDYEDKGHPLSSAPEPKRRFIPSKWEAKKVVKLVRALRKGWIKLEKPKEKPRYYLMWGDDLRTNDKTANGLAYIPAPKPKLPGHEESYNPPVEYIPTQEEINSYKLMYEEDRPKFIPRSFGSLRQVPAYADFIKESFERCLDLYLCPRTRKKRINIDIETLIPKLPKPKDLQPYPTTCFMEYRGHTAAVSTLTTDSSGQWLASGSHDGTVRLWDVASGRCCRVWDVGASVRCLEWNPNPQLNILAVAVEKDVILLPVGVEGEEASATVASLLTLKSQPLVEDAHDVTTLATWASHEKFHGLKLHQQEEVHSLSWHHKGDYFSTVAPDDILKMCSLFCFSFVGRVLITRNTRAVLVHQLSKQQTQNPFRKHHGRVVRVLFHPQRPFLFVATKMHVRVYNLAKQQLAKKLMTSLNGISSMAVHPGGDNLILGSQESKLAWFDMDLSTKPYKIVKNHDQDIRGVAYHRTYPLFSSCADDGTAHVFHGMVYSDLLQNPLIVPLKILYCHKAVNQRGVMDCIFHAKQPWLFTAGADSLVKLYCN</sequence>
<evidence type="ECO:0000256" key="3">
    <source>
        <dbReference type="ARBA" id="ARBA00022574"/>
    </source>
</evidence>
<evidence type="ECO:0000256" key="5">
    <source>
        <dbReference type="ARBA" id="ARBA00023242"/>
    </source>
</evidence>
<feature type="compositionally biased region" description="Acidic residues" evidence="8">
    <location>
        <begin position="43"/>
        <end position="62"/>
    </location>
</feature>
<accession>A0ABP0WKM2</accession>
<feature type="domain" description="BOP1 N-terminal" evidence="9">
    <location>
        <begin position="147"/>
        <end position="403"/>
    </location>
</feature>
<keyword evidence="5 6" id="KW-0539">Nucleus</keyword>
<evidence type="ECO:0000313" key="11">
    <source>
        <dbReference type="Proteomes" id="UP001497444"/>
    </source>
</evidence>
<evidence type="ECO:0000256" key="2">
    <source>
        <dbReference type="ARBA" id="ARBA00022552"/>
    </source>
</evidence>
<comment type="subcellular location">
    <subcellularLocation>
        <location evidence="6">Nucleus</location>
        <location evidence="6">Nucleolus</location>
    </subcellularLocation>
    <subcellularLocation>
        <location evidence="6">Nucleus</location>
        <location evidence="6">Nucleoplasm</location>
    </subcellularLocation>
</comment>
<evidence type="ECO:0000313" key="10">
    <source>
        <dbReference type="EMBL" id="CAK9266984.1"/>
    </source>
</evidence>
<evidence type="ECO:0000256" key="1">
    <source>
        <dbReference type="ARBA" id="ARBA00022517"/>
    </source>
</evidence>
<keyword evidence="3 7" id="KW-0853">WD repeat</keyword>
<organism evidence="10 11">
    <name type="scientific">Sphagnum jensenii</name>
    <dbReference type="NCBI Taxonomy" id="128206"/>
    <lineage>
        <taxon>Eukaryota</taxon>
        <taxon>Viridiplantae</taxon>
        <taxon>Streptophyta</taxon>
        <taxon>Embryophyta</taxon>
        <taxon>Bryophyta</taxon>
        <taxon>Sphagnophytina</taxon>
        <taxon>Sphagnopsida</taxon>
        <taxon>Sphagnales</taxon>
        <taxon>Sphagnaceae</taxon>
        <taxon>Sphagnum</taxon>
    </lineage>
</organism>
<dbReference type="InterPro" id="IPR036322">
    <property type="entry name" value="WD40_repeat_dom_sf"/>
</dbReference>
<comment type="function">
    <text evidence="6">Required for maturation of ribosomal RNAs and formation of the large ribosomal subunit.</text>
</comment>
<evidence type="ECO:0000256" key="6">
    <source>
        <dbReference type="HAMAP-Rule" id="MF_03027"/>
    </source>
</evidence>
<evidence type="ECO:0000259" key="9">
    <source>
        <dbReference type="SMART" id="SM01035"/>
    </source>
</evidence>
<evidence type="ECO:0000256" key="4">
    <source>
        <dbReference type="ARBA" id="ARBA00022737"/>
    </source>
</evidence>
<reference evidence="10" key="1">
    <citation type="submission" date="2024-02" db="EMBL/GenBank/DDBJ databases">
        <authorList>
            <consortium name="ELIXIR-Norway"/>
            <consortium name="Elixir Norway"/>
        </authorList>
    </citation>
    <scope>NUCLEOTIDE SEQUENCE</scope>
</reference>
<feature type="compositionally biased region" description="Acidic residues" evidence="8">
    <location>
        <begin position="79"/>
        <end position="118"/>
    </location>
</feature>
<dbReference type="SMART" id="SM00320">
    <property type="entry name" value="WD40"/>
    <property type="match status" value="7"/>
</dbReference>
<dbReference type="PROSITE" id="PS50082">
    <property type="entry name" value="WD_REPEATS_2"/>
    <property type="match status" value="1"/>
</dbReference>
<protein>
    <recommendedName>
        <fullName evidence="6">Ribosome biogenesis protein BOP1 homolog</fullName>
    </recommendedName>
</protein>
<dbReference type="Pfam" id="PF00400">
    <property type="entry name" value="WD40"/>
    <property type="match status" value="3"/>
</dbReference>
<dbReference type="Pfam" id="PF08145">
    <property type="entry name" value="BOP1NT"/>
    <property type="match status" value="1"/>
</dbReference>
<dbReference type="EMBL" id="OZ020114">
    <property type="protein sequence ID" value="CAK9266984.1"/>
    <property type="molecule type" value="Genomic_DNA"/>
</dbReference>